<dbReference type="AlphaFoldDB" id="A0A1J0A9R7"/>
<dbReference type="GO" id="GO:0005737">
    <property type="term" value="C:cytoplasm"/>
    <property type="evidence" value="ECO:0007669"/>
    <property type="project" value="InterPro"/>
</dbReference>
<accession>A0A1J0A9R7</accession>
<reference evidence="5 6" key="1">
    <citation type="submission" date="2016-10" db="EMBL/GenBank/DDBJ databases">
        <title>Description of Gloeomargarita lithophora gen. nov., sp. nov., a thylakoid-bearing basal-branching cyanobacterium with intracellular carbonates, and proposal for Gloeomargaritales ord. nov.</title>
        <authorList>
            <person name="Moreira D."/>
            <person name="Tavera R."/>
            <person name="Benzerara K."/>
            <person name="Skouri-Panet F."/>
            <person name="Couradeau E."/>
            <person name="Gerard E."/>
            <person name="Loussert C."/>
            <person name="Novelo E."/>
            <person name="Zivanovic Y."/>
            <person name="Lopez-Garcia P."/>
        </authorList>
    </citation>
    <scope>NUCLEOTIDE SEQUENCE [LARGE SCALE GENOMIC DNA]</scope>
    <source>
        <strain evidence="5 6">D10</strain>
    </source>
</reference>
<evidence type="ECO:0000256" key="2">
    <source>
        <dbReference type="ARBA" id="ARBA00022741"/>
    </source>
</evidence>
<protein>
    <submittedName>
        <fullName evidence="5">Archaeal Glu-tRNAGln amidotransferase subunit E (Contains GAD domain)</fullName>
    </submittedName>
</protein>
<evidence type="ECO:0000313" key="5">
    <source>
        <dbReference type="EMBL" id="APB32682.1"/>
    </source>
</evidence>
<proteinExistence type="predicted"/>
<keyword evidence="1" id="KW-0436">Ligase</keyword>
<organism evidence="5 6">
    <name type="scientific">Gloeomargarita lithophora Alchichica-D10</name>
    <dbReference type="NCBI Taxonomy" id="1188229"/>
    <lineage>
        <taxon>Bacteria</taxon>
        <taxon>Bacillati</taxon>
        <taxon>Cyanobacteriota</taxon>
        <taxon>Cyanophyceae</taxon>
        <taxon>Gloeomargaritales</taxon>
        <taxon>Gloeomargaritaceae</taxon>
        <taxon>Gloeomargarita</taxon>
    </lineage>
</organism>
<keyword evidence="5" id="KW-0808">Transferase</keyword>
<keyword evidence="3" id="KW-0067">ATP-binding</keyword>
<evidence type="ECO:0000256" key="1">
    <source>
        <dbReference type="ARBA" id="ARBA00022598"/>
    </source>
</evidence>
<gene>
    <name evidence="5" type="ORF">GlitD10_0372</name>
</gene>
<dbReference type="SUPFAM" id="SSF55261">
    <property type="entry name" value="GAD domain-like"/>
    <property type="match status" value="1"/>
</dbReference>
<keyword evidence="6" id="KW-1185">Reference proteome</keyword>
<dbReference type="Gene3D" id="3.30.1360.30">
    <property type="entry name" value="GAD-like domain"/>
    <property type="match status" value="1"/>
</dbReference>
<keyword evidence="4" id="KW-0648">Protein biosynthesis</keyword>
<dbReference type="Proteomes" id="UP000180235">
    <property type="component" value="Chromosome"/>
</dbReference>
<evidence type="ECO:0000313" key="6">
    <source>
        <dbReference type="Proteomes" id="UP000180235"/>
    </source>
</evidence>
<evidence type="ECO:0000256" key="3">
    <source>
        <dbReference type="ARBA" id="ARBA00022840"/>
    </source>
</evidence>
<evidence type="ECO:0000256" key="4">
    <source>
        <dbReference type="ARBA" id="ARBA00022917"/>
    </source>
</evidence>
<dbReference type="GO" id="GO:0006412">
    <property type="term" value="P:translation"/>
    <property type="evidence" value="ECO:0007669"/>
    <property type="project" value="UniProtKB-KW"/>
</dbReference>
<dbReference type="RefSeq" id="WP_071453377.1">
    <property type="nucleotide sequence ID" value="NZ_CP017675.1"/>
</dbReference>
<name>A0A1J0A9R7_9CYAN</name>
<sequence>MPFDAILHSHNRDTVTVGDLIPVYFPGTHSGILLANGGMAYCCAFDGIEGLFRKDQDATRRYGRQVCDLVKEVFGCDGFFTSDELPRYGITRAEVRALYAAMHKQPGDGVLIAVFAYDARLAAHIRSFLEAYFAAEWGIGGLSLPFGEVELMETFGVEENVCDFQS</sequence>
<dbReference type="GO" id="GO:0004812">
    <property type="term" value="F:aminoacyl-tRNA ligase activity"/>
    <property type="evidence" value="ECO:0007669"/>
    <property type="project" value="InterPro"/>
</dbReference>
<dbReference type="EMBL" id="CP017675">
    <property type="protein sequence ID" value="APB32682.1"/>
    <property type="molecule type" value="Genomic_DNA"/>
</dbReference>
<keyword evidence="2" id="KW-0547">Nucleotide-binding</keyword>
<dbReference type="STRING" id="1188229.GlitD10_0372"/>
<dbReference type="KEGG" id="glt:GlitD10_0372"/>
<dbReference type="OrthoDB" id="9960044at2"/>
<dbReference type="InterPro" id="IPR004115">
    <property type="entry name" value="GAD-like_sf"/>
</dbReference>
<dbReference type="GO" id="GO:0005524">
    <property type="term" value="F:ATP binding"/>
    <property type="evidence" value="ECO:0007669"/>
    <property type="project" value="UniProtKB-KW"/>
</dbReference>
<dbReference type="GO" id="GO:0016740">
    <property type="term" value="F:transferase activity"/>
    <property type="evidence" value="ECO:0007669"/>
    <property type="project" value="UniProtKB-KW"/>
</dbReference>